<evidence type="ECO:0000313" key="3">
    <source>
        <dbReference type="EMBL" id="TEB24213.1"/>
    </source>
</evidence>
<evidence type="ECO:0000256" key="2">
    <source>
        <dbReference type="SAM" id="MobiDB-lite"/>
    </source>
</evidence>
<organism evidence="3 4">
    <name type="scientific">Coprinellus micaceus</name>
    <name type="common">Glistening ink-cap mushroom</name>
    <name type="synonym">Coprinus micaceus</name>
    <dbReference type="NCBI Taxonomy" id="71717"/>
    <lineage>
        <taxon>Eukaryota</taxon>
        <taxon>Fungi</taxon>
        <taxon>Dikarya</taxon>
        <taxon>Basidiomycota</taxon>
        <taxon>Agaricomycotina</taxon>
        <taxon>Agaricomycetes</taxon>
        <taxon>Agaricomycetidae</taxon>
        <taxon>Agaricales</taxon>
        <taxon>Agaricineae</taxon>
        <taxon>Psathyrellaceae</taxon>
        <taxon>Coprinellus</taxon>
    </lineage>
</organism>
<gene>
    <name evidence="3" type="ORF">FA13DRAFT_1818064</name>
</gene>
<dbReference type="EMBL" id="QPFP01000069">
    <property type="protein sequence ID" value="TEB24213.1"/>
    <property type="molecule type" value="Genomic_DNA"/>
</dbReference>
<keyword evidence="4" id="KW-1185">Reference proteome</keyword>
<comment type="caution">
    <text evidence="3">The sequence shown here is derived from an EMBL/GenBank/DDBJ whole genome shotgun (WGS) entry which is preliminary data.</text>
</comment>
<evidence type="ECO:0000313" key="4">
    <source>
        <dbReference type="Proteomes" id="UP000298030"/>
    </source>
</evidence>
<reference evidence="3 4" key="1">
    <citation type="journal article" date="2019" name="Nat. Ecol. Evol.">
        <title>Megaphylogeny resolves global patterns of mushroom evolution.</title>
        <authorList>
            <person name="Varga T."/>
            <person name="Krizsan K."/>
            <person name="Foldi C."/>
            <person name="Dima B."/>
            <person name="Sanchez-Garcia M."/>
            <person name="Sanchez-Ramirez S."/>
            <person name="Szollosi G.J."/>
            <person name="Szarkandi J.G."/>
            <person name="Papp V."/>
            <person name="Albert L."/>
            <person name="Andreopoulos W."/>
            <person name="Angelini C."/>
            <person name="Antonin V."/>
            <person name="Barry K.W."/>
            <person name="Bougher N.L."/>
            <person name="Buchanan P."/>
            <person name="Buyck B."/>
            <person name="Bense V."/>
            <person name="Catcheside P."/>
            <person name="Chovatia M."/>
            <person name="Cooper J."/>
            <person name="Damon W."/>
            <person name="Desjardin D."/>
            <person name="Finy P."/>
            <person name="Geml J."/>
            <person name="Haridas S."/>
            <person name="Hughes K."/>
            <person name="Justo A."/>
            <person name="Karasinski D."/>
            <person name="Kautmanova I."/>
            <person name="Kiss B."/>
            <person name="Kocsube S."/>
            <person name="Kotiranta H."/>
            <person name="LaButti K.M."/>
            <person name="Lechner B.E."/>
            <person name="Liimatainen K."/>
            <person name="Lipzen A."/>
            <person name="Lukacs Z."/>
            <person name="Mihaltcheva S."/>
            <person name="Morgado L.N."/>
            <person name="Niskanen T."/>
            <person name="Noordeloos M.E."/>
            <person name="Ohm R.A."/>
            <person name="Ortiz-Santana B."/>
            <person name="Ovrebo C."/>
            <person name="Racz N."/>
            <person name="Riley R."/>
            <person name="Savchenko A."/>
            <person name="Shiryaev A."/>
            <person name="Soop K."/>
            <person name="Spirin V."/>
            <person name="Szebenyi C."/>
            <person name="Tomsovsky M."/>
            <person name="Tulloss R.E."/>
            <person name="Uehling J."/>
            <person name="Grigoriev I.V."/>
            <person name="Vagvolgyi C."/>
            <person name="Papp T."/>
            <person name="Martin F.M."/>
            <person name="Miettinen O."/>
            <person name="Hibbett D.S."/>
            <person name="Nagy L.G."/>
        </authorList>
    </citation>
    <scope>NUCLEOTIDE SEQUENCE [LARGE SCALE GENOMIC DNA]</scope>
    <source>
        <strain evidence="3 4">FP101781</strain>
    </source>
</reference>
<dbReference type="Proteomes" id="UP000298030">
    <property type="component" value="Unassembled WGS sequence"/>
</dbReference>
<name>A0A4Y7SQR7_COPMI</name>
<feature type="region of interest" description="Disordered" evidence="2">
    <location>
        <begin position="214"/>
        <end position="234"/>
    </location>
</feature>
<feature type="compositionally biased region" description="Pro residues" evidence="2">
    <location>
        <begin position="181"/>
        <end position="191"/>
    </location>
</feature>
<proteinExistence type="predicted"/>
<sequence>MAKEKKKKNRYDVPCGCRQCGSVKQVPQHIQQQHLKRDRQEAQEEMAALLQAHHAAQQTAAAIPTSGETVRAIFENLIPSDQASLADYIPLDTHQGQGTIRDLELQAAAIRQDHVINANNAHPLVPSDTGIGVHAMAIEALEPMPTQLEYEPEQQDPICDDDWEDSPEVFSTIPTTAPVSPSLPPPPPPSTTPAIAPQPIRPVASFVPILKEQENSPDPFLTTTATTPPLPPPTPDEVHLQSGIYLLYMLASWLHLQFHLPFRACNVLVTVVLTIIRSFAIAISEPAPLVTLLHIMARLDVEPAFDILPLCPQCLEVYPRSPDTPSACRKCSSPMFKPTKSGSLPSPDQLHTPLLQAPFMSIQSQLANILAIPGVEEEMDKWRRKPWYAHRYCDIFDGAVTKSLQAPDGTTF</sequence>
<accession>A0A4Y7SQR7</accession>
<keyword evidence="1" id="KW-0175">Coiled coil</keyword>
<feature type="coiled-coil region" evidence="1">
    <location>
        <begin position="32"/>
        <end position="59"/>
    </location>
</feature>
<dbReference type="OrthoDB" id="3268827at2759"/>
<dbReference type="STRING" id="71717.A0A4Y7SQR7"/>
<evidence type="ECO:0000256" key="1">
    <source>
        <dbReference type="SAM" id="Coils"/>
    </source>
</evidence>
<dbReference type="AlphaFoldDB" id="A0A4Y7SQR7"/>
<feature type="region of interest" description="Disordered" evidence="2">
    <location>
        <begin position="174"/>
        <end position="197"/>
    </location>
</feature>
<protein>
    <submittedName>
        <fullName evidence="3">Uncharacterized protein</fullName>
    </submittedName>
</protein>
<feature type="compositionally biased region" description="Low complexity" evidence="2">
    <location>
        <begin position="217"/>
        <end position="227"/>
    </location>
</feature>